<dbReference type="AlphaFoldDB" id="A0A8C7EQM4"/>
<evidence type="ECO:0000313" key="2">
    <source>
        <dbReference type="Ensembl" id="ENSNVIP00000015714.1"/>
    </source>
</evidence>
<evidence type="ECO:0000313" key="3">
    <source>
        <dbReference type="Proteomes" id="UP000694425"/>
    </source>
</evidence>
<dbReference type="PROSITE" id="PS00191">
    <property type="entry name" value="CYTOCHROME_B5_1"/>
    <property type="match status" value="1"/>
</dbReference>
<feature type="region of interest" description="Disordered" evidence="1">
    <location>
        <begin position="59"/>
        <end position="82"/>
    </location>
</feature>
<proteinExistence type="predicted"/>
<accession>A0A8C7EQM4</accession>
<dbReference type="GO" id="GO:0020037">
    <property type="term" value="F:heme binding"/>
    <property type="evidence" value="ECO:0007669"/>
    <property type="project" value="InterPro"/>
</dbReference>
<sequence>SGRCLLAYDLTSLLRYHFLSEHPGGDVVPAARVGAEARESVQGAGHACDAGKQGCLTGVPLGDLRPQSSTKDPSENRTGQCGCSSWTSPVLGAVRRGFLLRVGKQILPRGPC</sequence>
<keyword evidence="3" id="KW-1185">Reference proteome</keyword>
<feature type="compositionally biased region" description="Polar residues" evidence="1">
    <location>
        <begin position="66"/>
        <end position="82"/>
    </location>
</feature>
<dbReference type="Ensembl" id="ENSNVIT00000018344.1">
    <property type="protein sequence ID" value="ENSNVIP00000015714.1"/>
    <property type="gene ID" value="ENSNVIG00000012344.1"/>
</dbReference>
<dbReference type="Proteomes" id="UP000694425">
    <property type="component" value="Unplaced"/>
</dbReference>
<reference evidence="2" key="1">
    <citation type="submission" date="2025-08" db="UniProtKB">
        <authorList>
            <consortium name="Ensembl"/>
        </authorList>
    </citation>
    <scope>IDENTIFICATION</scope>
</reference>
<protein>
    <submittedName>
        <fullName evidence="2">Uncharacterized protein</fullName>
    </submittedName>
</protein>
<evidence type="ECO:0000256" key="1">
    <source>
        <dbReference type="SAM" id="MobiDB-lite"/>
    </source>
</evidence>
<reference evidence="2" key="2">
    <citation type="submission" date="2025-09" db="UniProtKB">
        <authorList>
            <consortium name="Ensembl"/>
        </authorList>
    </citation>
    <scope>IDENTIFICATION</scope>
</reference>
<dbReference type="InterPro" id="IPR018506">
    <property type="entry name" value="Cyt_B5_heme-BS"/>
</dbReference>
<name>A0A8C7EQM4_NEOVI</name>
<organism evidence="2 3">
    <name type="scientific">Neovison vison</name>
    <name type="common">American mink</name>
    <name type="synonym">Mustela vison</name>
    <dbReference type="NCBI Taxonomy" id="452646"/>
    <lineage>
        <taxon>Eukaryota</taxon>
        <taxon>Metazoa</taxon>
        <taxon>Chordata</taxon>
        <taxon>Craniata</taxon>
        <taxon>Vertebrata</taxon>
        <taxon>Euteleostomi</taxon>
        <taxon>Mammalia</taxon>
        <taxon>Eutheria</taxon>
        <taxon>Laurasiatheria</taxon>
        <taxon>Carnivora</taxon>
        <taxon>Caniformia</taxon>
        <taxon>Musteloidea</taxon>
        <taxon>Mustelidae</taxon>
        <taxon>Mustelinae</taxon>
        <taxon>Neogale</taxon>
    </lineage>
</organism>